<dbReference type="InterPro" id="IPR013525">
    <property type="entry name" value="ABC2_TM"/>
</dbReference>
<accession>H8I913</accession>
<evidence type="ECO:0000313" key="10">
    <source>
        <dbReference type="EMBL" id="AFC99016.1"/>
    </source>
</evidence>
<protein>
    <submittedName>
        <fullName evidence="10">ABC-type multidrug transport system, permease component</fullName>
    </submittedName>
</protein>
<evidence type="ECO:0000259" key="9">
    <source>
        <dbReference type="PROSITE" id="PS51012"/>
    </source>
</evidence>
<dbReference type="GeneID" id="11970125"/>
<sequence>MSPLRILSLARRIITQCLRDRRTFGLIIIVPSVVMALLGYFYTTGSSSTVTLGVVNEDAGLGSLSLSRDVVDALRGQDNLTVIEVSRVDVNQSLKDKKLDGAIIFGPDFTKGIILNGTASADIITEGTDQGKSAAVNVKVRNAMTSAFAKMKNGSLNLNVSSSVIYGEGFTTLDLFAPYLLGVIAFAFIFIFTGVTFLRERSFGTFERLLVSPITRSEIILGYMLGFSLFAIIQSMIILLFAVFVLNVKIVGSIYSVVALQLLITLVSVNLGIFCSSFAKNELQAVQFIPLLILPQVFLDGMFWPISTLPGYLQVFSYIMPLTYANDALQNIMVRGYGIWDVWADVAILLAFAVAMIALSAISLNKRLQ</sequence>
<feature type="transmembrane region" description="Helical" evidence="8">
    <location>
        <begin position="219"/>
        <end position="246"/>
    </location>
</feature>
<dbReference type="KEGG" id="mez:Mtc_0245"/>
<comment type="subcellular location">
    <subcellularLocation>
        <location evidence="1">Cell membrane</location>
        <topology evidence="1">Multi-pass membrane protein</topology>
    </subcellularLocation>
</comment>
<dbReference type="PRINTS" id="PR00164">
    <property type="entry name" value="ABC2TRNSPORT"/>
</dbReference>
<feature type="transmembrane region" description="Helical" evidence="8">
    <location>
        <begin position="21"/>
        <end position="42"/>
    </location>
</feature>
<comment type="similarity">
    <text evidence="2">Belongs to the ABC-2 integral membrane protein family.</text>
</comment>
<keyword evidence="5 8" id="KW-0812">Transmembrane</keyword>
<keyword evidence="11" id="KW-1185">Reference proteome</keyword>
<keyword evidence="7 8" id="KW-0472">Membrane</keyword>
<dbReference type="PANTHER" id="PTHR30294">
    <property type="entry name" value="MEMBRANE COMPONENT OF ABC TRANSPORTER YHHJ-RELATED"/>
    <property type="match status" value="1"/>
</dbReference>
<reference evidence="10 11" key="1">
    <citation type="journal article" date="2012" name="J. Bacteriol.">
        <title>Complete genome sequence of a thermophilic methanogen, Methanocella conradii HZ254, isolated from Chinese rice field soil.</title>
        <authorList>
            <person name="Lu Z."/>
            <person name="Lu Y."/>
        </authorList>
    </citation>
    <scope>NUCLEOTIDE SEQUENCE [LARGE SCALE GENOMIC DNA]</scope>
    <source>
        <strain evidence="11">DSM 24694 / JCM 17849 / CGMCC 1.5162 / HZ254</strain>
    </source>
</reference>
<feature type="domain" description="ABC transmembrane type-2" evidence="9">
    <location>
        <begin position="132"/>
        <end position="367"/>
    </location>
</feature>
<dbReference type="STRING" id="1041930.Mtc_0245"/>
<evidence type="ECO:0000313" key="11">
    <source>
        <dbReference type="Proteomes" id="UP000005233"/>
    </source>
</evidence>
<dbReference type="eggNOG" id="arCOG01463">
    <property type="taxonomic scope" value="Archaea"/>
</dbReference>
<evidence type="ECO:0000256" key="8">
    <source>
        <dbReference type="SAM" id="Phobius"/>
    </source>
</evidence>
<evidence type="ECO:0000256" key="3">
    <source>
        <dbReference type="ARBA" id="ARBA00022448"/>
    </source>
</evidence>
<dbReference type="Proteomes" id="UP000005233">
    <property type="component" value="Chromosome"/>
</dbReference>
<evidence type="ECO:0000256" key="6">
    <source>
        <dbReference type="ARBA" id="ARBA00022989"/>
    </source>
</evidence>
<evidence type="ECO:0000256" key="5">
    <source>
        <dbReference type="ARBA" id="ARBA00022692"/>
    </source>
</evidence>
<evidence type="ECO:0000256" key="4">
    <source>
        <dbReference type="ARBA" id="ARBA00022475"/>
    </source>
</evidence>
<dbReference type="EMBL" id="CP003243">
    <property type="protein sequence ID" value="AFC99016.1"/>
    <property type="molecule type" value="Genomic_DNA"/>
</dbReference>
<keyword evidence="3" id="KW-0813">Transport</keyword>
<proteinExistence type="inferred from homology"/>
<feature type="transmembrane region" description="Helical" evidence="8">
    <location>
        <begin position="342"/>
        <end position="364"/>
    </location>
</feature>
<dbReference type="InterPro" id="IPR000412">
    <property type="entry name" value="ABC_2_transport"/>
</dbReference>
<gene>
    <name evidence="10" type="ordered locus">Mtc_0245</name>
</gene>
<feature type="transmembrane region" description="Helical" evidence="8">
    <location>
        <begin position="252"/>
        <end position="273"/>
    </location>
</feature>
<dbReference type="InterPro" id="IPR051449">
    <property type="entry name" value="ABC-2_transporter_component"/>
</dbReference>
<dbReference type="PROSITE" id="PS51012">
    <property type="entry name" value="ABC_TM2"/>
    <property type="match status" value="1"/>
</dbReference>
<dbReference type="RefSeq" id="WP_014404855.1">
    <property type="nucleotide sequence ID" value="NC_017034.1"/>
</dbReference>
<keyword evidence="4" id="KW-1003">Cell membrane</keyword>
<name>H8I913_METCZ</name>
<dbReference type="OrthoDB" id="147058at2157"/>
<evidence type="ECO:0000256" key="2">
    <source>
        <dbReference type="ARBA" id="ARBA00007783"/>
    </source>
</evidence>
<dbReference type="GO" id="GO:0140359">
    <property type="term" value="F:ABC-type transporter activity"/>
    <property type="evidence" value="ECO:0007669"/>
    <property type="project" value="InterPro"/>
</dbReference>
<dbReference type="Gene3D" id="3.40.1710.10">
    <property type="entry name" value="abc type-2 transporter like domain"/>
    <property type="match status" value="1"/>
</dbReference>
<dbReference type="GO" id="GO:0043190">
    <property type="term" value="C:ATP-binding cassette (ABC) transporter complex"/>
    <property type="evidence" value="ECO:0007669"/>
    <property type="project" value="InterPro"/>
</dbReference>
<feature type="transmembrane region" description="Helical" evidence="8">
    <location>
        <begin position="176"/>
        <end position="198"/>
    </location>
</feature>
<evidence type="ECO:0000256" key="1">
    <source>
        <dbReference type="ARBA" id="ARBA00004651"/>
    </source>
</evidence>
<dbReference type="PANTHER" id="PTHR30294:SF38">
    <property type="entry name" value="TRANSPORT PERMEASE PROTEIN"/>
    <property type="match status" value="1"/>
</dbReference>
<dbReference type="HOGENOM" id="CLU_039483_7_0_2"/>
<dbReference type="Pfam" id="PF12698">
    <property type="entry name" value="ABC2_membrane_3"/>
    <property type="match status" value="1"/>
</dbReference>
<dbReference type="AlphaFoldDB" id="H8I913"/>
<dbReference type="InterPro" id="IPR047817">
    <property type="entry name" value="ABC2_TM_bact-type"/>
</dbReference>
<evidence type="ECO:0000256" key="7">
    <source>
        <dbReference type="ARBA" id="ARBA00023136"/>
    </source>
</evidence>
<organism evidence="10 11">
    <name type="scientific">Methanocella conradii (strain DSM 24694 / JCM 17849 / CGMCC 1.5162 / HZ254)</name>
    <dbReference type="NCBI Taxonomy" id="1041930"/>
    <lineage>
        <taxon>Archaea</taxon>
        <taxon>Methanobacteriati</taxon>
        <taxon>Methanobacteriota</taxon>
        <taxon>Stenosarchaea group</taxon>
        <taxon>Methanomicrobia</taxon>
        <taxon>Methanocellales</taxon>
        <taxon>Methanocellaceae</taxon>
        <taxon>Methanocella</taxon>
    </lineage>
</organism>
<keyword evidence="6 8" id="KW-1133">Transmembrane helix</keyword>
<feature type="transmembrane region" description="Helical" evidence="8">
    <location>
        <begin position="285"/>
        <end position="306"/>
    </location>
</feature>